<dbReference type="EMBL" id="JAAOAQ010000111">
    <property type="protein sequence ID" value="KAF5566451.1"/>
    <property type="molecule type" value="Genomic_DNA"/>
</dbReference>
<protein>
    <submittedName>
        <fullName evidence="3">ABC transporter with duplicated ATPase domain-containing protein</fullName>
    </submittedName>
</protein>
<evidence type="ECO:0000256" key="1">
    <source>
        <dbReference type="SAM" id="MobiDB-lite"/>
    </source>
</evidence>
<accession>A0A8H5NH62</accession>
<dbReference type="AlphaFoldDB" id="A0A8H5NH62"/>
<evidence type="ECO:0000313" key="3">
    <source>
        <dbReference type="EMBL" id="KAF5566451.1"/>
    </source>
</evidence>
<dbReference type="Pfam" id="PF14518">
    <property type="entry name" value="Haem_oxygenas_2"/>
    <property type="match status" value="1"/>
</dbReference>
<dbReference type="OrthoDB" id="10057598at2759"/>
<evidence type="ECO:0000256" key="2">
    <source>
        <dbReference type="SAM" id="SignalP"/>
    </source>
</evidence>
<dbReference type="InterPro" id="IPR016084">
    <property type="entry name" value="Haem_Oase-like_multi-hlx"/>
</dbReference>
<dbReference type="Proteomes" id="UP000582016">
    <property type="component" value="Unassembled WGS sequence"/>
</dbReference>
<evidence type="ECO:0000313" key="4">
    <source>
        <dbReference type="Proteomes" id="UP000582016"/>
    </source>
</evidence>
<proteinExistence type="predicted"/>
<keyword evidence="4" id="KW-1185">Reference proteome</keyword>
<feature type="region of interest" description="Disordered" evidence="1">
    <location>
        <begin position="40"/>
        <end position="64"/>
    </location>
</feature>
<dbReference type="SMART" id="SM01236">
    <property type="entry name" value="Haem_oxygenase_2"/>
    <property type="match status" value="1"/>
</dbReference>
<name>A0A8H5NH62_9HYPO</name>
<organism evidence="3 4">
    <name type="scientific">Fusarium phyllophilum</name>
    <dbReference type="NCBI Taxonomy" id="47803"/>
    <lineage>
        <taxon>Eukaryota</taxon>
        <taxon>Fungi</taxon>
        <taxon>Dikarya</taxon>
        <taxon>Ascomycota</taxon>
        <taxon>Pezizomycotina</taxon>
        <taxon>Sordariomycetes</taxon>
        <taxon>Hypocreomycetidae</taxon>
        <taxon>Hypocreales</taxon>
        <taxon>Nectriaceae</taxon>
        <taxon>Fusarium</taxon>
        <taxon>Fusarium fujikuroi species complex</taxon>
    </lineage>
</organism>
<feature type="signal peptide" evidence="2">
    <location>
        <begin position="1"/>
        <end position="26"/>
    </location>
</feature>
<keyword evidence="2" id="KW-0732">Signal</keyword>
<comment type="caution">
    <text evidence="3">The sequence shown here is derived from an EMBL/GenBank/DDBJ whole genome shotgun (WGS) entry which is preliminary data.</text>
</comment>
<sequence length="747" mass="84003">MPSFSILVLLTAVALLFRFLVHRSRNVVFLDRTAKNQRIPFKSPSHHNKTNASTASSQKQSSVRTTDSDSLKLYMELYHKVQNIESFPNILPVAHSTLISFLSEAVDISAAADTSSSILSISHYDSASLSNFLADQHNATLDVFKKYAQRRDAGQPRELFRDQSSAIKWLAQAAPLKYVDGAWLGGIHKASTPFHLRRVTRLAWQILSEELGDGDLSKHHVHLYRELLESLDIHLPDANSADFISTDARDKGMDDPRVWKSAVAQLLISLFPHNFLPEILGFNLHFELLTNETLMAARELPELGINGYYFTLHISIDNTDSGHSAMALEAVSKYMNLVQERNEPIQDIWRRVQAGYLLSQTLSRDTTIASADSIYSLNSTESRVFEMIRLKAISSNKIHAACRARIGGMSLADWLEPPLKAWDEQTWRRGFLNALANASPWVRPGESNRSLLIRELGWKGRMFGAFTQSETEHLCAWIDGLSQKKPSLWTYADLRTEEKNIGSELVAEQPRAIAYQPDTKNFAYNIEISGSTNDQLSLTQPFIPLPPLQDAKDLEVTSLLPLWFAHTALLENTITTPYRTATKLQSNILHILRINHGFSAVENSIAGMDEDRRSTHSPDLIDIGLALVRHFDLPDPSCLHEILNRGGFSMDSTFPSLVLRLSETSYSQLALQIGLARAFLDLEDWVARQPGLLDGRDRQALARMVKRKANYLVASLADLAGDNIQNAILRKGYYWGRQEIEKVLYSS</sequence>
<gene>
    <name evidence="3" type="ORF">FPHYL_3774</name>
</gene>
<dbReference type="Gene3D" id="1.20.910.10">
    <property type="entry name" value="Heme oxygenase-like"/>
    <property type="match status" value="1"/>
</dbReference>
<reference evidence="3 4" key="1">
    <citation type="submission" date="2020-05" db="EMBL/GenBank/DDBJ databases">
        <title>Identification and distribution of gene clusters putatively required for synthesis of sphingolipid metabolism inhibitors in phylogenetically diverse species of the filamentous fungus Fusarium.</title>
        <authorList>
            <person name="Kim H.-S."/>
            <person name="Busman M."/>
            <person name="Brown D.W."/>
            <person name="Divon H."/>
            <person name="Uhlig S."/>
            <person name="Proctor R.H."/>
        </authorList>
    </citation>
    <scope>NUCLEOTIDE SEQUENCE [LARGE SCALE GENOMIC DNA]</scope>
    <source>
        <strain evidence="3 4">NRRL 13617</strain>
    </source>
</reference>
<feature type="chain" id="PRO_5034363614" evidence="2">
    <location>
        <begin position="27"/>
        <end position="747"/>
    </location>
</feature>
<feature type="compositionally biased region" description="Polar residues" evidence="1">
    <location>
        <begin position="50"/>
        <end position="64"/>
    </location>
</feature>